<dbReference type="InterPro" id="IPR012677">
    <property type="entry name" value="Nucleotide-bd_a/b_plait_sf"/>
</dbReference>
<dbReference type="InterPro" id="IPR000504">
    <property type="entry name" value="RRM_dom"/>
</dbReference>
<dbReference type="Proteomes" id="UP000326759">
    <property type="component" value="Unassembled WGS sequence"/>
</dbReference>
<dbReference type="InterPro" id="IPR035979">
    <property type="entry name" value="RBD_domain_sf"/>
</dbReference>
<feature type="compositionally biased region" description="Basic and acidic residues" evidence="3">
    <location>
        <begin position="257"/>
        <end position="328"/>
    </location>
</feature>
<dbReference type="SUPFAM" id="SSF54928">
    <property type="entry name" value="RNA-binding domain, RBD"/>
    <property type="match status" value="1"/>
</dbReference>
<dbReference type="OrthoDB" id="1748655at2759"/>
<keyword evidence="5" id="KW-0396">Initiation factor</keyword>
<feature type="compositionally biased region" description="Basic and acidic residues" evidence="3">
    <location>
        <begin position="522"/>
        <end position="533"/>
    </location>
</feature>
<dbReference type="Pfam" id="PF00076">
    <property type="entry name" value="RRM_1"/>
    <property type="match status" value="1"/>
</dbReference>
<keyword evidence="6" id="KW-1185">Reference proteome</keyword>
<evidence type="ECO:0000259" key="4">
    <source>
        <dbReference type="PROSITE" id="PS50102"/>
    </source>
</evidence>
<accession>A0A5N5T3P8</accession>
<feature type="compositionally biased region" description="Basic and acidic residues" evidence="3">
    <location>
        <begin position="161"/>
        <end position="180"/>
    </location>
</feature>
<dbReference type="Gene3D" id="3.30.70.330">
    <property type="match status" value="1"/>
</dbReference>
<organism evidence="5 6">
    <name type="scientific">Armadillidium nasatum</name>
    <dbReference type="NCBI Taxonomy" id="96803"/>
    <lineage>
        <taxon>Eukaryota</taxon>
        <taxon>Metazoa</taxon>
        <taxon>Ecdysozoa</taxon>
        <taxon>Arthropoda</taxon>
        <taxon>Crustacea</taxon>
        <taxon>Multicrustacea</taxon>
        <taxon>Malacostraca</taxon>
        <taxon>Eumalacostraca</taxon>
        <taxon>Peracarida</taxon>
        <taxon>Isopoda</taxon>
        <taxon>Oniscidea</taxon>
        <taxon>Crinocheta</taxon>
        <taxon>Armadillidiidae</taxon>
        <taxon>Armadillidium</taxon>
    </lineage>
</organism>
<evidence type="ECO:0000313" key="5">
    <source>
        <dbReference type="EMBL" id="KAB7499570.1"/>
    </source>
</evidence>
<dbReference type="PANTHER" id="PTHR23236">
    <property type="entry name" value="EUKARYOTIC TRANSLATION INITIATION FACTOR 4B/4H"/>
    <property type="match status" value="1"/>
</dbReference>
<feature type="compositionally biased region" description="Basic and acidic residues" evidence="3">
    <location>
        <begin position="371"/>
        <end position="387"/>
    </location>
</feature>
<evidence type="ECO:0000313" key="6">
    <source>
        <dbReference type="Proteomes" id="UP000326759"/>
    </source>
</evidence>
<feature type="region of interest" description="Disordered" evidence="3">
    <location>
        <begin position="161"/>
        <end position="571"/>
    </location>
</feature>
<gene>
    <name evidence="5" type="primary">Eif4b</name>
    <name evidence="5" type="ORF">Anas_13352</name>
</gene>
<dbReference type="PROSITE" id="PS50102">
    <property type="entry name" value="RRM"/>
    <property type="match status" value="1"/>
</dbReference>
<evidence type="ECO:0000256" key="3">
    <source>
        <dbReference type="SAM" id="MobiDB-lite"/>
    </source>
</evidence>
<evidence type="ECO:0000256" key="2">
    <source>
        <dbReference type="PROSITE-ProRule" id="PRU00176"/>
    </source>
</evidence>
<feature type="compositionally biased region" description="Basic and acidic residues" evidence="3">
    <location>
        <begin position="220"/>
        <end position="250"/>
    </location>
</feature>
<evidence type="ECO:0000256" key="1">
    <source>
        <dbReference type="ARBA" id="ARBA00022884"/>
    </source>
</evidence>
<dbReference type="GO" id="GO:0003723">
    <property type="term" value="F:RNA binding"/>
    <property type="evidence" value="ECO:0007669"/>
    <property type="project" value="UniProtKB-UniRule"/>
</dbReference>
<comment type="caution">
    <text evidence="5">The sequence shown here is derived from an EMBL/GenBank/DDBJ whole genome shotgun (WGS) entry which is preliminary data.</text>
</comment>
<feature type="compositionally biased region" description="Gly residues" evidence="3">
    <location>
        <begin position="359"/>
        <end position="370"/>
    </location>
</feature>
<dbReference type="PANTHER" id="PTHR23236:SF2">
    <property type="entry name" value="EUKARYOTIC TRANSLATION INITIATION FACTOR 4B"/>
    <property type="match status" value="1"/>
</dbReference>
<keyword evidence="1 2" id="KW-0694">RNA-binding</keyword>
<feature type="compositionally biased region" description="Basic and acidic residues" evidence="3">
    <location>
        <begin position="335"/>
        <end position="357"/>
    </location>
</feature>
<feature type="compositionally biased region" description="Acidic residues" evidence="3">
    <location>
        <begin position="495"/>
        <end position="515"/>
    </location>
</feature>
<dbReference type="GO" id="GO:0003743">
    <property type="term" value="F:translation initiation factor activity"/>
    <property type="evidence" value="ECO:0007669"/>
    <property type="project" value="UniProtKB-KW"/>
</dbReference>
<dbReference type="EMBL" id="SEYY01017854">
    <property type="protein sequence ID" value="KAB7499570.1"/>
    <property type="molecule type" value="Genomic_DNA"/>
</dbReference>
<proteinExistence type="predicted"/>
<reference evidence="5 6" key="1">
    <citation type="journal article" date="2019" name="PLoS Biol.">
        <title>Sex chromosomes control vertical transmission of feminizing Wolbachia symbionts in an isopod.</title>
        <authorList>
            <person name="Becking T."/>
            <person name="Chebbi M.A."/>
            <person name="Giraud I."/>
            <person name="Moumen B."/>
            <person name="Laverre T."/>
            <person name="Caubet Y."/>
            <person name="Peccoud J."/>
            <person name="Gilbert C."/>
            <person name="Cordaux R."/>
        </authorList>
    </citation>
    <scope>NUCLEOTIDE SEQUENCE [LARGE SCALE GENOMIC DNA]</scope>
    <source>
        <strain evidence="5">ANa2</strain>
        <tissue evidence="5">Whole body excluding digestive tract and cuticle</tissue>
    </source>
</reference>
<dbReference type="SMART" id="SM00360">
    <property type="entry name" value="RRM"/>
    <property type="match status" value="1"/>
</dbReference>
<dbReference type="InterPro" id="IPR033107">
    <property type="entry name" value="EIF-4B_RRM"/>
</dbReference>
<feature type="compositionally biased region" description="Low complexity" evidence="3">
    <location>
        <begin position="21"/>
        <end position="38"/>
    </location>
</feature>
<sequence>MFAKKGKKTKGKPVSLGEFLGTSTTSGGSSVVVPTKSSWAEESEDFDDDRFVSTERIVLPTAPRQARGPSIDPDRIPNKPPYYAHVANLPFEVEDEDIGNFFRDLSVKSVRLPREGGEFGRFKGFAYVEFTTRNDLLESLSFNDEMMHGRKIRVDIAEEDRATGRREGGSRRDEEREDRSGGVSDWRAAPRDAGSDRSPLRDRGYNNRDRGYNDRGGGYGDRDRDRGDRDRDRGYGDRQNNGERDDRDRGGGGGFSDYRDRNYGRDRYDNRGYRNSDRDRFDRGDRDRDGGYNRGGYDRDNRDNRGGYDRDNRDRDDRDRDGGYDRGGRFGGGGRYDDRRGGGDRGGSYRRDDDRWRSRGGGGGGSGGGGGRERDDDRSSTPKERPKLNLKPRSKPPEETVEAEGVPKANPSIFGAAKPVDTSAKRTGNREETWEKGNDKEEGKESKRPPLKLEKRNRDRGDGSAVSKYKEREEKQNERNNEFSSKGRVGRDGGQEEEEDYDDDDGEEEEEEEEKEVANTSEAKDDASKKSDKSQQPTPLRGKKGKKPKDEELIINTTNKFSQLGLEEEEA</sequence>
<dbReference type="AlphaFoldDB" id="A0A5N5T3P8"/>
<feature type="domain" description="RRM" evidence="4">
    <location>
        <begin position="82"/>
        <end position="159"/>
    </location>
</feature>
<feature type="compositionally biased region" description="Basic and acidic residues" evidence="3">
    <location>
        <begin position="188"/>
        <end position="213"/>
    </location>
</feature>
<name>A0A5N5T3P8_9CRUS</name>
<dbReference type="CDD" id="cd12402">
    <property type="entry name" value="RRM_eIF4B"/>
    <property type="match status" value="1"/>
</dbReference>
<protein>
    <submittedName>
        <fullName evidence="5">Eukaryotic translation initiation factor 4B</fullName>
    </submittedName>
</protein>
<feature type="compositionally biased region" description="Basic residues" evidence="3">
    <location>
        <begin position="1"/>
        <end position="11"/>
    </location>
</feature>
<keyword evidence="5" id="KW-0648">Protein biosynthesis</keyword>
<feature type="region of interest" description="Disordered" evidence="3">
    <location>
        <begin position="1"/>
        <end position="46"/>
    </location>
</feature>
<feature type="compositionally biased region" description="Basic and acidic residues" evidence="3">
    <location>
        <begin position="428"/>
        <end position="481"/>
    </location>
</feature>